<dbReference type="PROSITE" id="PS50090">
    <property type="entry name" value="MYB_LIKE"/>
    <property type="match status" value="1"/>
</dbReference>
<name>A0A9P5SL94_9FUNG</name>
<dbReference type="InterPro" id="IPR050248">
    <property type="entry name" value="Polysacc_deacetylase_ArnD"/>
</dbReference>
<evidence type="ECO:0000259" key="11">
    <source>
        <dbReference type="PROSITE" id="PS50172"/>
    </source>
</evidence>
<keyword evidence="17" id="KW-1185">Reference proteome</keyword>
<dbReference type="Pfam" id="PF16495">
    <property type="entry name" value="SWIRM-assoc_1"/>
    <property type="match status" value="1"/>
</dbReference>
<keyword evidence="3" id="KW-0378">Hydrolase</keyword>
<feature type="compositionally biased region" description="Acidic residues" evidence="9">
    <location>
        <begin position="784"/>
        <end position="793"/>
    </location>
</feature>
<dbReference type="Pfam" id="PF00569">
    <property type="entry name" value="ZZ"/>
    <property type="match status" value="1"/>
</dbReference>
<organism evidence="16 17">
    <name type="scientific">Podila minutissima</name>
    <dbReference type="NCBI Taxonomy" id="64525"/>
    <lineage>
        <taxon>Eukaryota</taxon>
        <taxon>Fungi</taxon>
        <taxon>Fungi incertae sedis</taxon>
        <taxon>Mucoromycota</taxon>
        <taxon>Mortierellomycotina</taxon>
        <taxon>Mortierellomycetes</taxon>
        <taxon>Mortierellales</taxon>
        <taxon>Mortierellaceae</taxon>
        <taxon>Podila</taxon>
    </lineage>
</organism>
<feature type="coiled-coil region" evidence="8">
    <location>
        <begin position="800"/>
        <end position="841"/>
    </location>
</feature>
<dbReference type="Pfam" id="PF01522">
    <property type="entry name" value="Polysacc_deac_1"/>
    <property type="match status" value="1"/>
</dbReference>
<dbReference type="PROSITE" id="PS51293">
    <property type="entry name" value="SANT"/>
    <property type="match status" value="1"/>
</dbReference>
<dbReference type="InterPro" id="IPR036420">
    <property type="entry name" value="BRCT_dom_sf"/>
</dbReference>
<dbReference type="GO" id="GO:0005975">
    <property type="term" value="P:carbohydrate metabolic process"/>
    <property type="evidence" value="ECO:0007669"/>
    <property type="project" value="InterPro"/>
</dbReference>
<feature type="compositionally biased region" description="Basic and acidic residues" evidence="9">
    <location>
        <begin position="746"/>
        <end position="760"/>
    </location>
</feature>
<proteinExistence type="predicted"/>
<evidence type="ECO:0000256" key="6">
    <source>
        <dbReference type="ARBA" id="ARBA00023163"/>
    </source>
</evidence>
<keyword evidence="8" id="KW-0175">Coiled coil</keyword>
<feature type="compositionally biased region" description="Pro residues" evidence="9">
    <location>
        <begin position="1220"/>
        <end position="1240"/>
    </location>
</feature>
<dbReference type="GO" id="GO:0006355">
    <property type="term" value="P:regulation of DNA-templated transcription"/>
    <property type="evidence" value="ECO:0007669"/>
    <property type="project" value="UniProtKB-ARBA"/>
</dbReference>
<evidence type="ECO:0000256" key="5">
    <source>
        <dbReference type="ARBA" id="ARBA00023015"/>
    </source>
</evidence>
<evidence type="ECO:0000256" key="1">
    <source>
        <dbReference type="ARBA" id="ARBA00022723"/>
    </source>
</evidence>
<dbReference type="Pfam" id="PF16496">
    <property type="entry name" value="SWIRM-assoc_2"/>
    <property type="match status" value="1"/>
</dbReference>
<dbReference type="Pfam" id="PF04433">
    <property type="entry name" value="SWIRM"/>
    <property type="match status" value="1"/>
</dbReference>
<dbReference type="InterPro" id="IPR001357">
    <property type="entry name" value="BRCT_dom"/>
</dbReference>
<keyword evidence="5" id="KW-0805">Transcription regulation</keyword>
<evidence type="ECO:0000256" key="2">
    <source>
        <dbReference type="ARBA" id="ARBA00022771"/>
    </source>
</evidence>
<dbReference type="EMBL" id="JAAAUY010000237">
    <property type="protein sequence ID" value="KAF9332831.1"/>
    <property type="molecule type" value="Genomic_DNA"/>
</dbReference>
<dbReference type="InterPro" id="IPR009057">
    <property type="entry name" value="Homeodomain-like_sf"/>
</dbReference>
<evidence type="ECO:0000256" key="7">
    <source>
        <dbReference type="ARBA" id="ARBA00023242"/>
    </source>
</evidence>
<dbReference type="InterPro" id="IPR011330">
    <property type="entry name" value="Glyco_hydro/deAcase_b/a-brl"/>
</dbReference>
<dbReference type="FunFam" id="1.10.10.10:FF:000020">
    <property type="entry name" value="SWI/SNF complex subunit SMARCC2 isoform c"/>
    <property type="match status" value="1"/>
</dbReference>
<accession>A0A9P5SL94</accession>
<comment type="caution">
    <text evidence="16">The sequence shown here is derived from an EMBL/GenBank/DDBJ whole genome shotgun (WGS) entry which is preliminary data.</text>
</comment>
<protein>
    <submittedName>
        <fullName evidence="16">Uncharacterized protein</fullName>
    </submittedName>
</protein>
<dbReference type="InterPro" id="IPR036388">
    <property type="entry name" value="WH-like_DNA-bd_sf"/>
</dbReference>
<dbReference type="PROSITE" id="PS50172">
    <property type="entry name" value="BRCT"/>
    <property type="match status" value="1"/>
</dbReference>
<keyword evidence="6" id="KW-0804">Transcription</keyword>
<keyword evidence="7" id="KW-0539">Nucleus</keyword>
<evidence type="ECO:0000256" key="9">
    <source>
        <dbReference type="SAM" id="MobiDB-lite"/>
    </source>
</evidence>
<feature type="domain" description="SANT" evidence="13">
    <location>
        <begin position="623"/>
        <end position="674"/>
    </location>
</feature>
<feature type="region of interest" description="Disordered" evidence="9">
    <location>
        <begin position="728"/>
        <end position="793"/>
    </location>
</feature>
<dbReference type="SUPFAM" id="SSF57850">
    <property type="entry name" value="RING/U-box"/>
    <property type="match status" value="1"/>
</dbReference>
<feature type="region of interest" description="Disordered" evidence="9">
    <location>
        <begin position="931"/>
        <end position="953"/>
    </location>
</feature>
<evidence type="ECO:0000256" key="4">
    <source>
        <dbReference type="ARBA" id="ARBA00022833"/>
    </source>
</evidence>
<dbReference type="PANTHER" id="PTHR10587:SF133">
    <property type="entry name" value="CHITIN DEACETYLASE 1-RELATED"/>
    <property type="match status" value="1"/>
</dbReference>
<dbReference type="SUPFAM" id="SSF88713">
    <property type="entry name" value="Glycoside hydrolase/deacetylase"/>
    <property type="match status" value="1"/>
</dbReference>
<keyword evidence="2" id="KW-0863">Zinc-finger</keyword>
<dbReference type="InterPro" id="IPR000433">
    <property type="entry name" value="Znf_ZZ"/>
</dbReference>
<dbReference type="GO" id="GO:0009272">
    <property type="term" value="P:fungal-type cell wall biogenesis"/>
    <property type="evidence" value="ECO:0007669"/>
    <property type="project" value="UniProtKB-ARBA"/>
</dbReference>
<feature type="domain" description="NodB homology" evidence="14">
    <location>
        <begin position="1015"/>
        <end position="1219"/>
    </location>
</feature>
<feature type="compositionally biased region" description="Basic and acidic residues" evidence="9">
    <location>
        <begin position="339"/>
        <end position="357"/>
    </location>
</feature>
<evidence type="ECO:0000313" key="17">
    <source>
        <dbReference type="Proteomes" id="UP000696485"/>
    </source>
</evidence>
<keyword evidence="4" id="KW-0862">Zinc</keyword>
<evidence type="ECO:0000256" key="8">
    <source>
        <dbReference type="SAM" id="Coils"/>
    </source>
</evidence>
<dbReference type="InterPro" id="IPR002509">
    <property type="entry name" value="NODB_dom"/>
</dbReference>
<dbReference type="Proteomes" id="UP000696485">
    <property type="component" value="Unassembled WGS sequence"/>
</dbReference>
<reference evidence="16" key="1">
    <citation type="journal article" date="2020" name="Fungal Divers.">
        <title>Resolving the Mortierellaceae phylogeny through synthesis of multi-gene phylogenetics and phylogenomics.</title>
        <authorList>
            <person name="Vandepol N."/>
            <person name="Liber J."/>
            <person name="Desiro A."/>
            <person name="Na H."/>
            <person name="Kennedy M."/>
            <person name="Barry K."/>
            <person name="Grigoriev I.V."/>
            <person name="Miller A.N."/>
            <person name="O'Donnell K."/>
            <person name="Stajich J.E."/>
            <person name="Bonito G."/>
        </authorList>
    </citation>
    <scope>NUCLEOTIDE SEQUENCE</scope>
    <source>
        <strain evidence="16">NVP1</strain>
    </source>
</reference>
<feature type="compositionally biased region" description="Acidic residues" evidence="9">
    <location>
        <begin position="329"/>
        <end position="338"/>
    </location>
</feature>
<evidence type="ECO:0000259" key="12">
    <source>
        <dbReference type="PROSITE" id="PS50934"/>
    </source>
</evidence>
<dbReference type="PROSITE" id="PS51677">
    <property type="entry name" value="NODB"/>
    <property type="match status" value="1"/>
</dbReference>
<dbReference type="InterPro" id="IPR007526">
    <property type="entry name" value="SWIRM"/>
</dbReference>
<dbReference type="SMART" id="SM00717">
    <property type="entry name" value="SANT"/>
    <property type="match status" value="1"/>
</dbReference>
<dbReference type="CDD" id="cd02336">
    <property type="entry name" value="ZZ_RSC8"/>
    <property type="match status" value="1"/>
</dbReference>
<dbReference type="InterPro" id="IPR032451">
    <property type="entry name" value="SMARCC_C"/>
</dbReference>
<dbReference type="InterPro" id="IPR041984">
    <property type="entry name" value="Rsc8/Ssr1/Ssr2_ZZ"/>
</dbReference>
<sequence length="1307" mass="145347">MTARPTSGGPVLDDYLDQTTVDQFEHIIGDLTRDLASTVGKVSALTAKDLSHLTYELQHFQEKTLGAEALHTESRPVRIPATLFRHSATLSSSSSLYRILKSAYEYRHSHHWQHWDFSNSERTNQHIRLLNHIRADLVSQGIIKNPTVAFSDSVNSEEREVLSATVTKLGGSIESDATQATHIIYQAADDDGFSEEDTIRAVEKQGGKTLIHHRFYPSSYDSWVEGDFKDPAPTERSEAWNVSTRWIKDSEKFNEWTSEEDYEQAAGSPSNSSQRSTSKRDNTEIGPESVAKRVKRSPSVQEASVNSQDIFDQEMEIVPDNTPSTFEVDSMDVDSKEEEDSKAKQVVSKLEELKADAADQDSNRGSAPPEEEALTQAEAERFQMEEEAGRYLSQQTQEVIVPSYASWFSLIKIHEIEHKSLPEFFNLKNRSKTPTVYKDYRDFMVNTYRLNPTEYLTVTACRRNLAGDVCAIIRVHSFLEQWGLINYQVDPETRPSSVGPAFTGHFRVTADTPRGLQPFYPSVPAPVAAAANAELKAQKGSKTNVSLDLRSAHASGSKDEESLEQRQRFNCFTCGTDCTKIRYHSIKTRNFELCSNCYLEGRFPSAMSSGDFLRLNAQHFKHASEDTWTDQETLLLLEGLEQFDDDWNLVADHVGTRSREQCILHFLQLPIEDPYLGETSERELGALQYKRIPFSQADNPVMSVVAFLSSVVNPQVASTAAQNALKELDASKKKSRSSKPATKPTAAEEQKAEGEKKEIDGSDATTMEVDSGTKYATSDAEEKQVEEEKDETEEVQGLINQVVENQLKKFELKLQQFEELESVLETEKRELERQRQQLYLDRLAMKKSISGMQEKMMQARQAALPQVPVNGVPAPGQVLNGAPAASTPVAIPGPVLVPGHQSTTVLIATTLAITILAGGLVDAKPKNLHKADISHPKGTSPWPKYGEKPETDTPEVRAWVKTVNWANVPKLPIRHTESPGDPPDCPKKDPPKADCWWTCTGCFADDDVVDCPGKNQWGLTFDDGPEPGTTEKLLNLLQEKNVTATFFVTGMKSTKAPWLLKETIDRGHHLASHTWSHSGLTTLTNAEIVAELKWTEKYIFDHTGYKIKYFRPPYGDIDNRVRAIARELGFKTVIWSNDWDTQDWQLPEKTISQKQIIGIFKNGLHSLPRRKHGVITLEHDGDPQMVTMARTLLTMGMKSGMKPMDVAKCMNDPVGYNLVPKPPPPPAPPAPKPAPPPEPIPAQLSPDQTVHSAKAPQDTDTESEDLPGSITEENVSNKKSGASRVAGGAGFAAAGWTLAAVVASLFL</sequence>
<dbReference type="SUPFAM" id="SSF52113">
    <property type="entry name" value="BRCT domain"/>
    <property type="match status" value="1"/>
</dbReference>
<dbReference type="GO" id="GO:0016020">
    <property type="term" value="C:membrane"/>
    <property type="evidence" value="ECO:0007669"/>
    <property type="project" value="TreeGrafter"/>
</dbReference>
<dbReference type="InterPro" id="IPR001005">
    <property type="entry name" value="SANT/Myb"/>
</dbReference>
<evidence type="ECO:0000259" key="14">
    <source>
        <dbReference type="PROSITE" id="PS51677"/>
    </source>
</evidence>
<dbReference type="PANTHER" id="PTHR10587">
    <property type="entry name" value="GLYCOSYL TRANSFERASE-RELATED"/>
    <property type="match status" value="1"/>
</dbReference>
<keyword evidence="1" id="KW-0479">Metal-binding</keyword>
<dbReference type="Pfam" id="PF00249">
    <property type="entry name" value="Myb_DNA-binding"/>
    <property type="match status" value="1"/>
</dbReference>
<dbReference type="InterPro" id="IPR017884">
    <property type="entry name" value="SANT_dom"/>
</dbReference>
<feature type="domain" description="Myb-like" evidence="10">
    <location>
        <begin position="620"/>
        <end position="670"/>
    </location>
</feature>
<feature type="domain" description="BRCT" evidence="11">
    <location>
        <begin position="138"/>
        <end position="264"/>
    </location>
</feature>
<feature type="domain" description="Chromo" evidence="15">
    <location>
        <begin position="1"/>
        <end position="279"/>
    </location>
</feature>
<feature type="domain" description="SWIRM" evidence="12">
    <location>
        <begin position="399"/>
        <end position="496"/>
    </location>
</feature>
<dbReference type="InterPro" id="IPR049898">
    <property type="entry name" value="MARR_BRCT_CHROMO"/>
</dbReference>
<dbReference type="FunFam" id="1.10.10.60:FF:000014">
    <property type="entry name" value="SWI/SNF complex subunit SMARCC2 isoform C"/>
    <property type="match status" value="1"/>
</dbReference>
<dbReference type="GO" id="GO:0004099">
    <property type="term" value="F:chitin deacetylase activity"/>
    <property type="evidence" value="ECO:0007669"/>
    <property type="project" value="TreeGrafter"/>
</dbReference>
<dbReference type="SMART" id="SM00291">
    <property type="entry name" value="ZnF_ZZ"/>
    <property type="match status" value="1"/>
</dbReference>
<feature type="region of interest" description="Disordered" evidence="9">
    <location>
        <begin position="1217"/>
        <end position="1285"/>
    </location>
</feature>
<evidence type="ECO:0000259" key="10">
    <source>
        <dbReference type="PROSITE" id="PS50090"/>
    </source>
</evidence>
<evidence type="ECO:0000256" key="3">
    <source>
        <dbReference type="ARBA" id="ARBA00022801"/>
    </source>
</evidence>
<gene>
    <name evidence="16" type="ORF">BG006_004289</name>
</gene>
<dbReference type="Gene3D" id="1.10.10.60">
    <property type="entry name" value="Homeodomain-like"/>
    <property type="match status" value="1"/>
</dbReference>
<dbReference type="Gene3D" id="3.20.20.370">
    <property type="entry name" value="Glycoside hydrolase/deacetylase"/>
    <property type="match status" value="1"/>
</dbReference>
<dbReference type="SUPFAM" id="SSF46689">
    <property type="entry name" value="Homeodomain-like"/>
    <property type="match status" value="2"/>
</dbReference>
<feature type="compositionally biased region" description="Polar residues" evidence="9">
    <location>
        <begin position="267"/>
        <end position="276"/>
    </location>
</feature>
<feature type="compositionally biased region" description="Polar residues" evidence="9">
    <location>
        <begin position="298"/>
        <end position="310"/>
    </location>
</feature>
<dbReference type="Gene3D" id="1.10.10.10">
    <property type="entry name" value="Winged helix-like DNA-binding domain superfamily/Winged helix DNA-binding domain"/>
    <property type="match status" value="1"/>
</dbReference>
<dbReference type="GO" id="GO:0008270">
    <property type="term" value="F:zinc ion binding"/>
    <property type="evidence" value="ECO:0007669"/>
    <property type="project" value="UniProtKB-KW"/>
</dbReference>
<evidence type="ECO:0000259" key="15">
    <source>
        <dbReference type="PROSITE" id="PS52032"/>
    </source>
</evidence>
<dbReference type="InterPro" id="IPR032450">
    <property type="entry name" value="SMARCC_N"/>
</dbReference>
<dbReference type="PROSITE" id="PS50934">
    <property type="entry name" value="SWIRM"/>
    <property type="match status" value="1"/>
</dbReference>
<dbReference type="PROSITE" id="PS52032">
    <property type="entry name" value="MARR_BRCT_CHROMO"/>
    <property type="match status" value="1"/>
</dbReference>
<dbReference type="Gene3D" id="3.40.50.10190">
    <property type="entry name" value="BRCT domain"/>
    <property type="match status" value="1"/>
</dbReference>
<dbReference type="CDD" id="cd00167">
    <property type="entry name" value="SANT"/>
    <property type="match status" value="1"/>
</dbReference>
<feature type="region of interest" description="Disordered" evidence="9">
    <location>
        <begin position="257"/>
        <end position="375"/>
    </location>
</feature>
<evidence type="ECO:0000313" key="16">
    <source>
        <dbReference type="EMBL" id="KAF9332831.1"/>
    </source>
</evidence>
<evidence type="ECO:0000259" key="13">
    <source>
        <dbReference type="PROSITE" id="PS51293"/>
    </source>
</evidence>